<feature type="region of interest" description="Disordered" evidence="2">
    <location>
        <begin position="324"/>
        <end position="361"/>
    </location>
</feature>
<dbReference type="PROSITE" id="PS51489">
    <property type="entry name" value="BUB1_N"/>
    <property type="match status" value="1"/>
</dbReference>
<feature type="domain" description="BUB1 N-terminal" evidence="3">
    <location>
        <begin position="99"/>
        <end position="266"/>
    </location>
</feature>
<dbReference type="InterPro" id="IPR015661">
    <property type="entry name" value="Bub1/Mad3"/>
</dbReference>
<dbReference type="GO" id="GO:0007094">
    <property type="term" value="P:mitotic spindle assembly checkpoint signaling"/>
    <property type="evidence" value="ECO:0007669"/>
    <property type="project" value="InterPro"/>
</dbReference>
<dbReference type="Gene3D" id="1.10.510.10">
    <property type="entry name" value="Transferase(Phosphotransferase) domain 1"/>
    <property type="match status" value="1"/>
</dbReference>
<dbReference type="CDD" id="cd14686">
    <property type="entry name" value="bZIP"/>
    <property type="match status" value="1"/>
</dbReference>
<keyword evidence="5" id="KW-1185">Reference proteome</keyword>
<evidence type="ECO:0000256" key="1">
    <source>
        <dbReference type="SAM" id="Coils"/>
    </source>
</evidence>
<name>A0AAW1C5Q0_CROAD</name>
<dbReference type="Pfam" id="PF08311">
    <property type="entry name" value="Mad3_BUB1_I"/>
    <property type="match status" value="1"/>
</dbReference>
<dbReference type="PANTHER" id="PTHR14030">
    <property type="entry name" value="MITOTIC CHECKPOINT SERINE/THREONINE-PROTEIN KINASE BUB1"/>
    <property type="match status" value="1"/>
</dbReference>
<proteinExistence type="predicted"/>
<feature type="region of interest" description="Disordered" evidence="2">
    <location>
        <begin position="756"/>
        <end position="777"/>
    </location>
</feature>
<dbReference type="GO" id="GO:0000776">
    <property type="term" value="C:kinetochore"/>
    <property type="evidence" value="ECO:0007669"/>
    <property type="project" value="UniProtKB-ARBA"/>
</dbReference>
<dbReference type="Proteomes" id="UP001474421">
    <property type="component" value="Unassembled WGS sequence"/>
</dbReference>
<sequence>MLHCPYPTRRWKKRPSRLGGFDYCVPAVANESLEALCSVVLVQNRPTQITMASDGNEWELSKENVQPLRQGRIMTTLQGALAQQDVSTHTIIQQQKRAFESEIRFYCGDDPLDIWDRYIKWTEQTFPQGGKEGNLSAVLERAIQALNEQQRYYQDPRYLSLWLKFGNCCSEPLDLYSYLHSQAIGTSLAQLYITWAEELEARGNYKKADVIFQEGILCKAEPLDKLLSHHREFQARVSRQVLEELGNDCDEEEQLDSSVSEPQRTTLAELKGRGKKIIKAPISRVGSAVKVPSQGQRFQCPPSQQASVRPTFSVFDENRVADSTSDLPVLTPQPWVAPPPTKSKENELKAGPWTTGRRPRINMDPSVMASVATPSFTPYVEETAEQQAMTPHKIESSINCVLSARKPGKEEDPLQRVQSHHQDGQEKKEHPMYCKERVYAGVEEFSFEEIRDEIYRKKRREELQALAQKKAELQKKIEEMEKVVREQQEKNKQKSGTRQQVEQETAAVFPAASKDLKFSPTEQQHVLDTEAIVEGYLPGCFSMKSNFELAENNQCKNSNSSDAEISSAVNSIPFSIFDESSALESKNASFSLGLSLVHGRHPLTIRKLSESITAKENIPPENSDELQGIEPLSEYAIVTGLYKNKTLCPNPEDTCDFVRAAHLVSTPFHGITEQRNQLDDKLEQECLESKTIPLNQQTVVCEEQYEESIYVKKLSPILEASQEDTRSSASSSSPTQISTVKLEQIPEKLELIHTTDEITNDVENASDDSSEGLQNSERRKQFFQPLPDFLTEACGFKQEDQIMPWIELEKEVNLGNATYHVTREYLISEQNKIFSAVSADITNKDSAAFLIKVHSEPVPWDFFILLLLQERLGAEFDQNFSQYCTCFLYHNGCVTLHETICSLTVQDMIQHDKAIPQEVILLIIDNLLEVVEKLHKAEIIHGNLNPETLFLGDRIYNPFAMEKTNKILKIVDFSHSLDLRLEPTVNSLKSFPITHTQIGQQIFNENTPVHQVDMLGLANTTHLILFGEYLQVHWEEDRWKTSRDLSQFTVGDLWNTFFDKILNPNGKSTVPLLQDLREELSSSFDGSFPGRLCDFILSWKTSLMLET</sequence>
<dbReference type="GO" id="GO:0005634">
    <property type="term" value="C:nucleus"/>
    <property type="evidence" value="ECO:0007669"/>
    <property type="project" value="TreeGrafter"/>
</dbReference>
<dbReference type="EMBL" id="JAOTOJ010000001">
    <property type="protein sequence ID" value="KAK9409688.1"/>
    <property type="molecule type" value="Genomic_DNA"/>
</dbReference>
<protein>
    <submittedName>
        <fullName evidence="4">Mitotic checkpoint serine/threonine-protein kinase BUB1 beta</fullName>
    </submittedName>
</protein>
<evidence type="ECO:0000259" key="3">
    <source>
        <dbReference type="PROSITE" id="PS51489"/>
    </source>
</evidence>
<comment type="caution">
    <text evidence="4">The sequence shown here is derived from an EMBL/GenBank/DDBJ whole genome shotgun (WGS) entry which is preliminary data.</text>
</comment>
<keyword evidence="4" id="KW-0418">Kinase</keyword>
<keyword evidence="1" id="KW-0175">Coiled coil</keyword>
<dbReference type="InterPro" id="IPR013212">
    <property type="entry name" value="Mad3/Bub1_I"/>
</dbReference>
<keyword evidence="4" id="KW-0808">Transferase</keyword>
<dbReference type="Gene3D" id="1.25.40.430">
    <property type="match status" value="1"/>
</dbReference>
<dbReference type="GO" id="GO:0004672">
    <property type="term" value="F:protein kinase activity"/>
    <property type="evidence" value="ECO:0007669"/>
    <property type="project" value="TreeGrafter"/>
</dbReference>
<dbReference type="InterPro" id="IPR011009">
    <property type="entry name" value="Kinase-like_dom_sf"/>
</dbReference>
<evidence type="ECO:0000313" key="4">
    <source>
        <dbReference type="EMBL" id="KAK9409688.1"/>
    </source>
</evidence>
<gene>
    <name evidence="4" type="ORF">NXF25_000863</name>
</gene>
<accession>A0AAW1C5Q0</accession>
<feature type="coiled-coil region" evidence="1">
    <location>
        <begin position="456"/>
        <end position="504"/>
    </location>
</feature>
<evidence type="ECO:0000256" key="2">
    <source>
        <dbReference type="SAM" id="MobiDB-lite"/>
    </source>
</evidence>
<dbReference type="SMART" id="SM00777">
    <property type="entry name" value="Mad3_BUB1_I"/>
    <property type="match status" value="1"/>
</dbReference>
<dbReference type="AlphaFoldDB" id="A0AAW1C5Q0"/>
<dbReference type="GO" id="GO:0051754">
    <property type="term" value="P:meiotic sister chromatid cohesion, centromeric"/>
    <property type="evidence" value="ECO:0007669"/>
    <property type="project" value="TreeGrafter"/>
</dbReference>
<dbReference type="PANTHER" id="PTHR14030:SF25">
    <property type="entry name" value="MITOTIC CHECKPOINT SERINE_THREONINE-PROTEIN KINASE BUB1 BETA"/>
    <property type="match status" value="1"/>
</dbReference>
<feature type="region of interest" description="Disordered" evidence="2">
    <location>
        <begin position="407"/>
        <end position="430"/>
    </location>
</feature>
<evidence type="ECO:0000313" key="5">
    <source>
        <dbReference type="Proteomes" id="UP001474421"/>
    </source>
</evidence>
<reference evidence="4 5" key="1">
    <citation type="journal article" date="2024" name="Proc. Natl. Acad. Sci. U.S.A.">
        <title>The genetic regulatory architecture and epigenomic basis for age-related changes in rattlesnake venom.</title>
        <authorList>
            <person name="Hogan M.P."/>
            <person name="Holding M.L."/>
            <person name="Nystrom G.S."/>
            <person name="Colston T.J."/>
            <person name="Bartlett D.A."/>
            <person name="Mason A.J."/>
            <person name="Ellsworth S.A."/>
            <person name="Rautsaw R.M."/>
            <person name="Lawrence K.C."/>
            <person name="Strickland J.L."/>
            <person name="He B."/>
            <person name="Fraser P."/>
            <person name="Margres M.J."/>
            <person name="Gilbert D.M."/>
            <person name="Gibbs H.L."/>
            <person name="Parkinson C.L."/>
            <person name="Rokyta D.R."/>
        </authorList>
    </citation>
    <scope>NUCLEOTIDE SEQUENCE [LARGE SCALE GENOMIC DNA]</scope>
    <source>
        <strain evidence="4">DRR0105</strain>
    </source>
</reference>
<dbReference type="SUPFAM" id="SSF56112">
    <property type="entry name" value="Protein kinase-like (PK-like)"/>
    <property type="match status" value="1"/>
</dbReference>
<dbReference type="FunFam" id="1.25.40.430:FF:000002">
    <property type="entry name" value="mitotic checkpoint serine/threonine-protein kinase BUB1 beta"/>
    <property type="match status" value="1"/>
</dbReference>
<organism evidence="4 5">
    <name type="scientific">Crotalus adamanteus</name>
    <name type="common">Eastern diamondback rattlesnake</name>
    <dbReference type="NCBI Taxonomy" id="8729"/>
    <lineage>
        <taxon>Eukaryota</taxon>
        <taxon>Metazoa</taxon>
        <taxon>Chordata</taxon>
        <taxon>Craniata</taxon>
        <taxon>Vertebrata</taxon>
        <taxon>Euteleostomi</taxon>
        <taxon>Lepidosauria</taxon>
        <taxon>Squamata</taxon>
        <taxon>Bifurcata</taxon>
        <taxon>Unidentata</taxon>
        <taxon>Episquamata</taxon>
        <taxon>Toxicofera</taxon>
        <taxon>Serpentes</taxon>
        <taxon>Colubroidea</taxon>
        <taxon>Viperidae</taxon>
        <taxon>Crotalinae</taxon>
        <taxon>Crotalus</taxon>
    </lineage>
</organism>
<feature type="compositionally biased region" description="Acidic residues" evidence="2">
    <location>
        <begin position="758"/>
        <end position="770"/>
    </location>
</feature>